<proteinExistence type="predicted"/>
<evidence type="ECO:0000313" key="4">
    <source>
        <dbReference type="Proteomes" id="UP000027219"/>
    </source>
</evidence>
<keyword evidence="1" id="KW-0472">Membrane</keyword>
<dbReference type="RefSeq" id="WP_032549109.1">
    <property type="nucleotide sequence ID" value="NZ_JBEEAX010000002.1"/>
</dbReference>
<name>A0A066UVY6_9VIBR</name>
<reference evidence="3 4" key="1">
    <citation type="submission" date="2014-02" db="EMBL/GenBank/DDBJ databases">
        <title>Vibrio fortis Dalian14 Genome Sequencing.</title>
        <authorList>
            <person name="Wang Y."/>
            <person name="Song L."/>
            <person name="Liu G."/>
            <person name="Ding J."/>
        </authorList>
    </citation>
    <scope>NUCLEOTIDE SEQUENCE [LARGE SCALE GENOMIC DNA]</scope>
    <source>
        <strain evidence="3 4">Dalian14</strain>
    </source>
</reference>
<dbReference type="Proteomes" id="UP000027219">
    <property type="component" value="Unassembled WGS sequence"/>
</dbReference>
<evidence type="ECO:0008006" key="5">
    <source>
        <dbReference type="Google" id="ProtNLM"/>
    </source>
</evidence>
<gene>
    <name evidence="3" type="ORF">VFDL14_05085</name>
</gene>
<feature type="signal peptide" evidence="2">
    <location>
        <begin position="1"/>
        <end position="23"/>
    </location>
</feature>
<organism evidence="3 4">
    <name type="scientific">Vibrio fortis</name>
    <dbReference type="NCBI Taxonomy" id="212667"/>
    <lineage>
        <taxon>Bacteria</taxon>
        <taxon>Pseudomonadati</taxon>
        <taxon>Pseudomonadota</taxon>
        <taxon>Gammaproteobacteria</taxon>
        <taxon>Vibrionales</taxon>
        <taxon>Vibrionaceae</taxon>
        <taxon>Vibrio</taxon>
    </lineage>
</organism>
<dbReference type="InterPro" id="IPR022562">
    <property type="entry name" value="DUF3466"/>
</dbReference>
<comment type="caution">
    <text evidence="3">The sequence shown here is derived from an EMBL/GenBank/DDBJ whole genome shotgun (WGS) entry which is preliminary data.</text>
</comment>
<sequence length="587" mass="62504">MSSTNFKLTTIAALVLAATNANAALYQVVEVEKPAAITNATETFGVAIQPGSATDGSNELAMGCFDSNATNCTTGSFKLAGETRNTVEGVSYREEVPFAMDAAFQYIQEFNDFENYCYRELRYSTCESWAVQRWNTWSDEINDLTKVNAQAFIEGATSSINQYNSVINALDTTAQPLGVASEGDTNGDDSIRNKAITTVALTSDSESRAWGALTLSEGTILNFGSISEKGAGTSTSSTTFSSKASLWNASVNNQIAWSNNDDYPSQTGDYFAQGSMRGLVEVGNKLYGVGYNTVDGSGDLQDLNASVFVSNDLDFSSSIDLSTVTWTTTSVSGAEVKSGSSSDDAIFSNSVVSDINKNLFAVGYAKRNGYVPENGSAANKAFIVEDASSATPTATFLSGSIFFTGAGSEAKSVNKYNEFVGQVDADTTREVDGSERRHRGFIYPYQATGTEASRIALFDNKAWWLDDLTNGANADGQDFSDENNFFRVIDASDINDAGVISATAIKCTVNGVAQQYDTTSHNSYCGNASSDAVEEVVAVKLVPISGATSADIQARGTDSQNVERQGAGLGIFALTLLGFLGFRRKFK</sequence>
<feature type="transmembrane region" description="Helical" evidence="1">
    <location>
        <begin position="565"/>
        <end position="582"/>
    </location>
</feature>
<feature type="chain" id="PRO_5001632508" description="DUF3466 family protein" evidence="2">
    <location>
        <begin position="24"/>
        <end position="587"/>
    </location>
</feature>
<keyword evidence="4" id="KW-1185">Reference proteome</keyword>
<keyword evidence="2" id="KW-0732">Signal</keyword>
<evidence type="ECO:0000256" key="2">
    <source>
        <dbReference type="SAM" id="SignalP"/>
    </source>
</evidence>
<dbReference type="EMBL" id="JFFR01000002">
    <property type="protein sequence ID" value="KDN30107.1"/>
    <property type="molecule type" value="Genomic_DNA"/>
</dbReference>
<protein>
    <recommendedName>
        <fullName evidence="5">DUF3466 family protein</fullName>
    </recommendedName>
</protein>
<evidence type="ECO:0000313" key="3">
    <source>
        <dbReference type="EMBL" id="KDN30107.1"/>
    </source>
</evidence>
<evidence type="ECO:0000256" key="1">
    <source>
        <dbReference type="SAM" id="Phobius"/>
    </source>
</evidence>
<keyword evidence="1" id="KW-1133">Transmembrane helix</keyword>
<dbReference type="STRING" id="212667.VFDL14_05085"/>
<dbReference type="AlphaFoldDB" id="A0A066UVY6"/>
<keyword evidence="1" id="KW-0812">Transmembrane</keyword>
<dbReference type="Pfam" id="PF11949">
    <property type="entry name" value="DUF3466"/>
    <property type="match status" value="1"/>
</dbReference>
<dbReference type="OrthoDB" id="6395565at2"/>
<accession>A0A066UVY6</accession>